<evidence type="ECO:0000256" key="10">
    <source>
        <dbReference type="ARBA" id="ARBA00022989"/>
    </source>
</evidence>
<comment type="caution">
    <text evidence="12">Lacks conserved residue(s) required for the propagation of feature annotation.</text>
</comment>
<protein>
    <recommendedName>
        <fullName evidence="4 12">GPI mannosyltransferase 2</fullName>
        <ecNumber evidence="12">2.4.1.-</ecNumber>
    </recommendedName>
</protein>
<evidence type="ECO:0000256" key="7">
    <source>
        <dbReference type="ARBA" id="ARBA00022679"/>
    </source>
</evidence>
<evidence type="ECO:0000256" key="6">
    <source>
        <dbReference type="ARBA" id="ARBA00022676"/>
    </source>
</evidence>
<evidence type="ECO:0000256" key="12">
    <source>
        <dbReference type="RuleBase" id="RU363112"/>
    </source>
</evidence>
<keyword evidence="6 12" id="KW-0328">Glycosyltransferase</keyword>
<dbReference type="PANTHER" id="PTHR12468">
    <property type="entry name" value="GPI MANNOSYLTRANSFERASE 2"/>
    <property type="match status" value="1"/>
</dbReference>
<evidence type="ECO:0000313" key="13">
    <source>
        <dbReference type="EMBL" id="OCK84956.1"/>
    </source>
</evidence>
<evidence type="ECO:0000256" key="4">
    <source>
        <dbReference type="ARBA" id="ARBA00013795"/>
    </source>
</evidence>
<dbReference type="GO" id="GO:0000009">
    <property type="term" value="F:alpha-1,6-mannosyltransferase activity"/>
    <property type="evidence" value="ECO:0007669"/>
    <property type="project" value="InterPro"/>
</dbReference>
<dbReference type="UniPathway" id="UPA00196"/>
<feature type="transmembrane region" description="Helical" evidence="12">
    <location>
        <begin position="161"/>
        <end position="179"/>
    </location>
</feature>
<keyword evidence="11 12" id="KW-0472">Membrane</keyword>
<feature type="transmembrane region" description="Helical" evidence="12">
    <location>
        <begin position="125"/>
        <end position="149"/>
    </location>
</feature>
<dbReference type="OrthoDB" id="10252502at2759"/>
<organism evidence="13 14">
    <name type="scientific">Lepidopterella palustris CBS 459.81</name>
    <dbReference type="NCBI Taxonomy" id="1314670"/>
    <lineage>
        <taxon>Eukaryota</taxon>
        <taxon>Fungi</taxon>
        <taxon>Dikarya</taxon>
        <taxon>Ascomycota</taxon>
        <taxon>Pezizomycotina</taxon>
        <taxon>Dothideomycetes</taxon>
        <taxon>Pleosporomycetidae</taxon>
        <taxon>Mytilinidiales</taxon>
        <taxon>Argynnaceae</taxon>
        <taxon>Lepidopterella</taxon>
    </lineage>
</organism>
<keyword evidence="5 12" id="KW-0337">GPI-anchor biosynthesis</keyword>
<accession>A0A8E2EJH9</accession>
<reference evidence="13 14" key="1">
    <citation type="journal article" date="2016" name="Nat. Commun.">
        <title>Ectomycorrhizal ecology is imprinted in the genome of the dominant symbiotic fungus Cenococcum geophilum.</title>
        <authorList>
            <consortium name="DOE Joint Genome Institute"/>
            <person name="Peter M."/>
            <person name="Kohler A."/>
            <person name="Ohm R.A."/>
            <person name="Kuo A."/>
            <person name="Krutzmann J."/>
            <person name="Morin E."/>
            <person name="Arend M."/>
            <person name="Barry K.W."/>
            <person name="Binder M."/>
            <person name="Choi C."/>
            <person name="Clum A."/>
            <person name="Copeland A."/>
            <person name="Grisel N."/>
            <person name="Haridas S."/>
            <person name="Kipfer T."/>
            <person name="LaButti K."/>
            <person name="Lindquist E."/>
            <person name="Lipzen A."/>
            <person name="Maire R."/>
            <person name="Meier B."/>
            <person name="Mihaltcheva S."/>
            <person name="Molinier V."/>
            <person name="Murat C."/>
            <person name="Poggeler S."/>
            <person name="Quandt C.A."/>
            <person name="Sperisen C."/>
            <person name="Tritt A."/>
            <person name="Tisserant E."/>
            <person name="Crous P.W."/>
            <person name="Henrissat B."/>
            <person name="Nehls U."/>
            <person name="Egli S."/>
            <person name="Spatafora J.W."/>
            <person name="Grigoriev I.V."/>
            <person name="Martin F.M."/>
        </authorList>
    </citation>
    <scope>NUCLEOTIDE SEQUENCE [LARGE SCALE GENOMIC DNA]</scope>
    <source>
        <strain evidence="13 14">CBS 459.81</strain>
    </source>
</reference>
<evidence type="ECO:0000313" key="14">
    <source>
        <dbReference type="Proteomes" id="UP000250266"/>
    </source>
</evidence>
<comment type="subcellular location">
    <subcellularLocation>
        <location evidence="1 12">Endoplasmic reticulum membrane</location>
        <topology evidence="1 12">Multi-pass membrane protein</topology>
    </subcellularLocation>
</comment>
<dbReference type="EMBL" id="KV744827">
    <property type="protein sequence ID" value="OCK84956.1"/>
    <property type="molecule type" value="Genomic_DNA"/>
</dbReference>
<feature type="transmembrane region" description="Helical" evidence="12">
    <location>
        <begin position="267"/>
        <end position="287"/>
    </location>
</feature>
<evidence type="ECO:0000256" key="9">
    <source>
        <dbReference type="ARBA" id="ARBA00022824"/>
    </source>
</evidence>
<gene>
    <name evidence="13" type="ORF">K432DRAFT_413643</name>
</gene>
<sequence>MASWDPYRRPLDYPIKSLTLLFVFWKILLLLVAAASPLPGYDTSTVVLLRGGTLESGGRRLHPKSCTIVDRLSINLVRWDSIYFVKAAERGYVYEQEWAFSWTFTRVINSVAQSFFHFPANSLRAYVWTGVIISHFAHFLSVLVLHRLFITIRNVSQSDKTSFAGATLHIVSPAGLFLSAPYSESLFSLLNFTGMLLYAKSRKAQQDQSSWRITQDYFLLSSGGFFALAASVRSNGLLSGLIFVYDVATLLPTLMTSHLNLNEFRRLAATTIAGALVAIGFIVPQWLAYNEYCGANISQNYVRPWCTGYLPSIYSWVQSYYWDVGFFRYWSLSNVPLFLIAAPMLWLLFQSGAVALRNPAQSQANAVLSHSGHGSMAQSSSDVGNRCVSVTGDYSLLRRLAVPQLVLALMALTNFHVQIINRISSGYAIWYLGVAASTLKANQFTSSQKNPTRIIKWAVRWSIVYAIVQGGLFASFLPPA</sequence>
<comment type="similarity">
    <text evidence="3 12">Belongs to the PIGV family.</text>
</comment>
<evidence type="ECO:0000256" key="11">
    <source>
        <dbReference type="ARBA" id="ARBA00023136"/>
    </source>
</evidence>
<dbReference type="Proteomes" id="UP000250266">
    <property type="component" value="Unassembled WGS sequence"/>
</dbReference>
<dbReference type="EC" id="2.4.1.-" evidence="12"/>
<dbReference type="Pfam" id="PF04188">
    <property type="entry name" value="Mannosyl_trans2"/>
    <property type="match status" value="1"/>
</dbReference>
<dbReference type="GO" id="GO:0006506">
    <property type="term" value="P:GPI anchor biosynthetic process"/>
    <property type="evidence" value="ECO:0007669"/>
    <property type="project" value="UniProtKB-UniPathway"/>
</dbReference>
<dbReference type="AlphaFoldDB" id="A0A8E2EJH9"/>
<feature type="transmembrane region" description="Helical" evidence="12">
    <location>
        <begin position="457"/>
        <end position="477"/>
    </location>
</feature>
<feature type="transmembrane region" description="Helical" evidence="12">
    <location>
        <begin position="329"/>
        <end position="349"/>
    </location>
</feature>
<dbReference type="PANTHER" id="PTHR12468:SF2">
    <property type="entry name" value="GPI MANNOSYLTRANSFERASE 2"/>
    <property type="match status" value="1"/>
</dbReference>
<keyword evidence="10 12" id="KW-1133">Transmembrane helix</keyword>
<name>A0A8E2EJH9_9PEZI</name>
<evidence type="ECO:0000256" key="1">
    <source>
        <dbReference type="ARBA" id="ARBA00004477"/>
    </source>
</evidence>
<dbReference type="InterPro" id="IPR007315">
    <property type="entry name" value="PIG-V/Gpi18"/>
</dbReference>
<dbReference type="GO" id="GO:0005789">
    <property type="term" value="C:endoplasmic reticulum membrane"/>
    <property type="evidence" value="ECO:0007669"/>
    <property type="project" value="UniProtKB-SubCell"/>
</dbReference>
<dbReference type="GO" id="GO:0004376">
    <property type="term" value="F:GPI mannosyltransferase activity"/>
    <property type="evidence" value="ECO:0007669"/>
    <property type="project" value="InterPro"/>
</dbReference>
<dbReference type="GO" id="GO:0031501">
    <property type="term" value="C:mannosyltransferase complex"/>
    <property type="evidence" value="ECO:0007669"/>
    <property type="project" value="TreeGrafter"/>
</dbReference>
<evidence type="ECO:0000256" key="5">
    <source>
        <dbReference type="ARBA" id="ARBA00022502"/>
    </source>
</evidence>
<keyword evidence="14" id="KW-1185">Reference proteome</keyword>
<comment type="function">
    <text evidence="12">Mannosyltransferase involved in glycosylphosphatidylinositol-anchor biosynthesis.</text>
</comment>
<evidence type="ECO:0000256" key="8">
    <source>
        <dbReference type="ARBA" id="ARBA00022692"/>
    </source>
</evidence>
<keyword evidence="9 12" id="KW-0256">Endoplasmic reticulum</keyword>
<proteinExistence type="inferred from homology"/>
<keyword evidence="7 12" id="KW-0808">Transferase</keyword>
<evidence type="ECO:0000256" key="2">
    <source>
        <dbReference type="ARBA" id="ARBA00004687"/>
    </source>
</evidence>
<keyword evidence="8 12" id="KW-0812">Transmembrane</keyword>
<evidence type="ECO:0000256" key="3">
    <source>
        <dbReference type="ARBA" id="ARBA00008698"/>
    </source>
</evidence>
<comment type="pathway">
    <text evidence="2 12">Glycolipid biosynthesis; glycosylphosphatidylinositol-anchor biosynthesis.</text>
</comment>